<evidence type="ECO:0000313" key="2">
    <source>
        <dbReference type="EMBL" id="MDI1490056.1"/>
    </source>
</evidence>
<organism evidence="2 3">
    <name type="scientific">Ramalina farinacea</name>
    <dbReference type="NCBI Taxonomy" id="258253"/>
    <lineage>
        <taxon>Eukaryota</taxon>
        <taxon>Fungi</taxon>
        <taxon>Dikarya</taxon>
        <taxon>Ascomycota</taxon>
        <taxon>Pezizomycotina</taxon>
        <taxon>Lecanoromycetes</taxon>
        <taxon>OSLEUM clade</taxon>
        <taxon>Lecanoromycetidae</taxon>
        <taxon>Lecanorales</taxon>
        <taxon>Lecanorineae</taxon>
        <taxon>Ramalinaceae</taxon>
        <taxon>Ramalina</taxon>
    </lineage>
</organism>
<reference evidence="2" key="1">
    <citation type="journal article" date="2023" name="Genome Biol. Evol.">
        <title>First Whole Genome Sequence and Flow Cytometry Genome Size Data for the Lichen-Forming Fungus Ramalina farinacea (Ascomycota).</title>
        <authorList>
            <person name="Llewellyn T."/>
            <person name="Mian S."/>
            <person name="Hill R."/>
            <person name="Leitch I.J."/>
            <person name="Gaya E."/>
        </authorList>
    </citation>
    <scope>NUCLEOTIDE SEQUENCE</scope>
    <source>
        <strain evidence="2">LIQ254RAFAR</strain>
    </source>
</reference>
<gene>
    <name evidence="2" type="ORF">OHK93_001255</name>
</gene>
<dbReference type="EMBL" id="JAPUFD010000011">
    <property type="protein sequence ID" value="MDI1490056.1"/>
    <property type="molecule type" value="Genomic_DNA"/>
</dbReference>
<keyword evidence="3" id="KW-1185">Reference proteome</keyword>
<dbReference type="Proteomes" id="UP001161017">
    <property type="component" value="Unassembled WGS sequence"/>
</dbReference>
<protein>
    <recommendedName>
        <fullName evidence="1">Zinc-binding loop region of homing endonuclease domain-containing protein</fullName>
    </recommendedName>
</protein>
<evidence type="ECO:0000259" key="1">
    <source>
        <dbReference type="Pfam" id="PF05551"/>
    </source>
</evidence>
<feature type="domain" description="Zinc-binding loop region of homing endonuclease" evidence="1">
    <location>
        <begin position="173"/>
        <end position="233"/>
    </location>
</feature>
<evidence type="ECO:0000313" key="3">
    <source>
        <dbReference type="Proteomes" id="UP001161017"/>
    </source>
</evidence>
<accession>A0AA43QP36</accession>
<comment type="caution">
    <text evidence="2">The sequence shown here is derived from an EMBL/GenBank/DDBJ whole genome shotgun (WGS) entry which is preliminary data.</text>
</comment>
<dbReference type="AlphaFoldDB" id="A0AA43QP36"/>
<name>A0AA43QP36_9LECA</name>
<sequence length="387" mass="44628">MNRALHVGISRQILQNGEAIPSSQSTGQPAIAIPQKYDRIEKARVLDSLPTYDVPRSKKFGDQQKGLDWLSQHGKQKFDEFHRNLLAQWGVKPGYESTCILCPEDWSGLEPTLLLRRFTTQKCPIKGNRRLTYAYSDHSTSFARAFVWFRNQSWPRSGIELDNFFGVGPFKPKDASHTCHHEYCLVHLTFEAANINQDRKACYDYARFLRREGLPIPKHCDKHNEPCLLQLAALSTLERFAIQFNVLSQAKGLMQKPFVERPRRHGYPTFESGLPLSEGFDLEPDLRYLESKTTVKQGSKPDLLCPFCARIKGFKSIVGLWSHIYHKHQDVENEKRLQEIRSSATLWRAYWEVRKTGAQGKETMAKILQATSDDFNWGTVESWNLRI</sequence>
<dbReference type="InterPro" id="IPR008704">
    <property type="entry name" value="Endonuclease_Zinc-binding_loop"/>
</dbReference>
<proteinExistence type="predicted"/>
<dbReference type="Pfam" id="PF05551">
    <property type="entry name" value="zf-His_Me_endon"/>
    <property type="match status" value="1"/>
</dbReference>